<gene>
    <name evidence="1" type="ORF">COW36_15655</name>
</gene>
<evidence type="ECO:0000313" key="1">
    <source>
        <dbReference type="EMBL" id="PIW15838.1"/>
    </source>
</evidence>
<name>A0A2M7G239_9BACT</name>
<evidence type="ECO:0008006" key="3">
    <source>
        <dbReference type="Google" id="ProtNLM"/>
    </source>
</evidence>
<comment type="caution">
    <text evidence="1">The sequence shown here is derived from an EMBL/GenBank/DDBJ whole genome shotgun (WGS) entry which is preliminary data.</text>
</comment>
<organism evidence="1 2">
    <name type="scientific">bacterium (Candidatus Blackallbacteria) CG17_big_fil_post_rev_8_21_14_2_50_48_46</name>
    <dbReference type="NCBI Taxonomy" id="2014261"/>
    <lineage>
        <taxon>Bacteria</taxon>
        <taxon>Candidatus Blackallbacteria</taxon>
    </lineage>
</organism>
<accession>A0A2M7G239</accession>
<reference evidence="1 2" key="1">
    <citation type="submission" date="2017-09" db="EMBL/GenBank/DDBJ databases">
        <title>Depth-based differentiation of microbial function through sediment-hosted aquifers and enrichment of novel symbionts in the deep terrestrial subsurface.</title>
        <authorList>
            <person name="Probst A.J."/>
            <person name="Ladd B."/>
            <person name="Jarett J.K."/>
            <person name="Geller-Mcgrath D.E."/>
            <person name="Sieber C.M."/>
            <person name="Emerson J.B."/>
            <person name="Anantharaman K."/>
            <person name="Thomas B.C."/>
            <person name="Malmstrom R."/>
            <person name="Stieglmeier M."/>
            <person name="Klingl A."/>
            <person name="Woyke T."/>
            <person name="Ryan C.M."/>
            <person name="Banfield J.F."/>
        </authorList>
    </citation>
    <scope>NUCLEOTIDE SEQUENCE [LARGE SCALE GENOMIC DNA]</scope>
    <source>
        <strain evidence="1">CG17_big_fil_post_rev_8_21_14_2_50_48_46</strain>
    </source>
</reference>
<sequence length="77" mass="8934">MIQAKFSLDEKQLHFLNTCKEYGFKDKSEMVRMALFHFQKNLQDQAIAQSADLYAEIYAQDCELQSLTQTALAAWPE</sequence>
<dbReference type="AlphaFoldDB" id="A0A2M7G239"/>
<dbReference type="EMBL" id="PFFQ01000043">
    <property type="protein sequence ID" value="PIW15838.1"/>
    <property type="molecule type" value="Genomic_DNA"/>
</dbReference>
<proteinExistence type="predicted"/>
<protein>
    <recommendedName>
        <fullName evidence="3">CopG family transcriptional regulator</fullName>
    </recommendedName>
</protein>
<evidence type="ECO:0000313" key="2">
    <source>
        <dbReference type="Proteomes" id="UP000231019"/>
    </source>
</evidence>
<dbReference type="Proteomes" id="UP000231019">
    <property type="component" value="Unassembled WGS sequence"/>
</dbReference>